<dbReference type="UniPathway" id="UPA00109">
    <property type="reaction ID" value="UER00189"/>
</dbReference>
<dbReference type="GO" id="GO:0006096">
    <property type="term" value="P:glycolytic process"/>
    <property type="evidence" value="ECO:0007669"/>
    <property type="project" value="UniProtKB-UniRule"/>
</dbReference>
<dbReference type="UniPathway" id="UPA00138"/>
<dbReference type="Gene3D" id="3.20.20.70">
    <property type="entry name" value="Aldolase class I"/>
    <property type="match status" value="1"/>
</dbReference>
<evidence type="ECO:0000256" key="1">
    <source>
        <dbReference type="ARBA" id="ARBA00004680"/>
    </source>
</evidence>
<comment type="subunit">
    <text evidence="7 8">Homodimer.</text>
</comment>
<dbReference type="InterPro" id="IPR020861">
    <property type="entry name" value="Triosephosphate_isomerase_AS"/>
</dbReference>
<dbReference type="HAMAP" id="MF_00147_B">
    <property type="entry name" value="TIM_B"/>
    <property type="match status" value="1"/>
</dbReference>
<feature type="binding site" evidence="7">
    <location>
        <position position="173"/>
    </location>
    <ligand>
        <name>substrate</name>
    </ligand>
</feature>
<keyword evidence="4 7" id="KW-0963">Cytoplasm</keyword>
<evidence type="ECO:0000313" key="9">
    <source>
        <dbReference type="EMBL" id="AWG26717.1"/>
    </source>
</evidence>
<dbReference type="EC" id="5.3.1.1" evidence="7 8"/>
<comment type="subcellular location">
    <subcellularLocation>
        <location evidence="7 8">Cytoplasm</location>
    </subcellularLocation>
</comment>
<organism evidence="9 10">
    <name type="scientific">Flavobacterium kingsejongi</name>
    <dbReference type="NCBI Taxonomy" id="1678728"/>
    <lineage>
        <taxon>Bacteria</taxon>
        <taxon>Pseudomonadati</taxon>
        <taxon>Bacteroidota</taxon>
        <taxon>Flavobacteriia</taxon>
        <taxon>Flavobacteriales</taxon>
        <taxon>Flavobacteriaceae</taxon>
        <taxon>Flavobacterium</taxon>
    </lineage>
</organism>
<dbReference type="InterPro" id="IPR035990">
    <property type="entry name" value="TIM_sf"/>
</dbReference>
<keyword evidence="6 7" id="KW-0413">Isomerase</keyword>
<name>A0A2S1LSH9_9FLAO</name>
<dbReference type="SUPFAM" id="SSF51351">
    <property type="entry name" value="Triosephosphate isomerase (TIM)"/>
    <property type="match status" value="1"/>
</dbReference>
<dbReference type="AlphaFoldDB" id="A0A2S1LSH9"/>
<evidence type="ECO:0000256" key="3">
    <source>
        <dbReference type="ARBA" id="ARBA00022432"/>
    </source>
</evidence>
<dbReference type="Proteomes" id="UP000244677">
    <property type="component" value="Chromosome"/>
</dbReference>
<dbReference type="RefSeq" id="WP_108738219.1">
    <property type="nucleotide sequence ID" value="NZ_CP020919.1"/>
</dbReference>
<comment type="function">
    <text evidence="7">Involved in the gluconeogenesis. Catalyzes stereospecifically the conversion of dihydroxyacetone phosphate (DHAP) to D-glyceraldehyde-3-phosphate (G3P).</text>
</comment>
<feature type="binding site" evidence="7">
    <location>
        <begin position="234"/>
        <end position="235"/>
    </location>
    <ligand>
        <name>substrate</name>
    </ligand>
</feature>
<evidence type="ECO:0000256" key="4">
    <source>
        <dbReference type="ARBA" id="ARBA00022490"/>
    </source>
</evidence>
<keyword evidence="3 7" id="KW-0312">Gluconeogenesis</keyword>
<dbReference type="PROSITE" id="PS00171">
    <property type="entry name" value="TIM_1"/>
    <property type="match status" value="1"/>
</dbReference>
<sequence>MRKKIVAGNWKMNNTLQETENLLNELISKKPTESNAKIVVAPTFVNLQTAVTKTAGTGIIVCAQNAHQAENGAFTGEVSVGMLKSIGVQTVILGHSERRAYFGETNAILAQKVDTALKHNFTVIFCFGEELSDRESGNHFSLVESQIKEGLFHLAELDWKNIVLAYEPVWAIGTGITASSDQAQEMHAFIRTLLRTNVGNKIAEETSILYGGSVKPDNAVEIFSKPDVDGGLIGGAALKADDFIAIVNAMR</sequence>
<dbReference type="GO" id="GO:0004807">
    <property type="term" value="F:triose-phosphate isomerase activity"/>
    <property type="evidence" value="ECO:0007669"/>
    <property type="project" value="UniProtKB-UniRule"/>
</dbReference>
<dbReference type="GO" id="GO:0005829">
    <property type="term" value="C:cytosol"/>
    <property type="evidence" value="ECO:0007669"/>
    <property type="project" value="TreeGrafter"/>
</dbReference>
<feature type="active site" description="Proton acceptor" evidence="7">
    <location>
        <position position="167"/>
    </location>
</feature>
<evidence type="ECO:0000256" key="5">
    <source>
        <dbReference type="ARBA" id="ARBA00023152"/>
    </source>
</evidence>
<protein>
    <recommendedName>
        <fullName evidence="7 8">Triosephosphate isomerase</fullName>
        <shortName evidence="7">TIM</shortName>
        <shortName evidence="7">TPI</shortName>
        <ecNumber evidence="7 8">5.3.1.1</ecNumber>
    </recommendedName>
    <alternativeName>
        <fullName evidence="7">Triose-phosphate isomerase</fullName>
    </alternativeName>
</protein>
<keyword evidence="5 7" id="KW-0324">Glycolysis</keyword>
<dbReference type="InterPro" id="IPR013785">
    <property type="entry name" value="Aldolase_TIM"/>
</dbReference>
<dbReference type="EMBL" id="CP020919">
    <property type="protein sequence ID" value="AWG26717.1"/>
    <property type="molecule type" value="Genomic_DNA"/>
</dbReference>
<evidence type="ECO:0000256" key="7">
    <source>
        <dbReference type="HAMAP-Rule" id="MF_00147"/>
    </source>
</evidence>
<dbReference type="InterPro" id="IPR000652">
    <property type="entry name" value="Triosephosphate_isomerase"/>
</dbReference>
<proteinExistence type="inferred from homology"/>
<accession>A0A2S1LSH9</accession>
<evidence type="ECO:0000256" key="6">
    <source>
        <dbReference type="ARBA" id="ARBA00023235"/>
    </source>
</evidence>
<dbReference type="PROSITE" id="PS51440">
    <property type="entry name" value="TIM_2"/>
    <property type="match status" value="1"/>
</dbReference>
<feature type="binding site" evidence="7">
    <location>
        <begin position="9"/>
        <end position="11"/>
    </location>
    <ligand>
        <name>substrate</name>
    </ligand>
</feature>
<dbReference type="KEGG" id="fki:FK004_16520"/>
<dbReference type="FunFam" id="3.20.20.70:FF:000016">
    <property type="entry name" value="Triosephosphate isomerase"/>
    <property type="match status" value="1"/>
</dbReference>
<comment type="similarity">
    <text evidence="2 7 8">Belongs to the triosephosphate isomerase family.</text>
</comment>
<dbReference type="GO" id="GO:0006094">
    <property type="term" value="P:gluconeogenesis"/>
    <property type="evidence" value="ECO:0007669"/>
    <property type="project" value="UniProtKB-UniRule"/>
</dbReference>
<evidence type="ECO:0000256" key="2">
    <source>
        <dbReference type="ARBA" id="ARBA00007422"/>
    </source>
</evidence>
<feature type="active site" description="Electrophile" evidence="7">
    <location>
        <position position="95"/>
    </location>
</feature>
<comment type="catalytic activity">
    <reaction evidence="7 8">
        <text>D-glyceraldehyde 3-phosphate = dihydroxyacetone phosphate</text>
        <dbReference type="Rhea" id="RHEA:18585"/>
        <dbReference type="ChEBI" id="CHEBI:57642"/>
        <dbReference type="ChEBI" id="CHEBI:59776"/>
        <dbReference type="EC" id="5.3.1.1"/>
    </reaction>
</comment>
<dbReference type="OrthoDB" id="9809429at2"/>
<dbReference type="GO" id="GO:0046166">
    <property type="term" value="P:glyceraldehyde-3-phosphate biosynthetic process"/>
    <property type="evidence" value="ECO:0007669"/>
    <property type="project" value="TreeGrafter"/>
</dbReference>
<comment type="pathway">
    <text evidence="7 8">Carbohydrate biosynthesis; gluconeogenesis.</text>
</comment>
<feature type="binding site" evidence="7">
    <location>
        <position position="213"/>
    </location>
    <ligand>
        <name>substrate</name>
    </ligand>
</feature>
<dbReference type="CDD" id="cd00311">
    <property type="entry name" value="TIM"/>
    <property type="match status" value="1"/>
</dbReference>
<dbReference type="InterPro" id="IPR022896">
    <property type="entry name" value="TrioseP_Isoase_bac/euk"/>
</dbReference>
<keyword evidence="10" id="KW-1185">Reference proteome</keyword>
<reference evidence="9 10" key="1">
    <citation type="submission" date="2017-04" db="EMBL/GenBank/DDBJ databases">
        <title>Complete genome sequence of Flavobacterium kingsejong AJ004.</title>
        <authorList>
            <person name="Lee P.C."/>
        </authorList>
    </citation>
    <scope>NUCLEOTIDE SEQUENCE [LARGE SCALE GENOMIC DNA]</scope>
    <source>
        <strain evidence="9 10">AJ004</strain>
    </source>
</reference>
<dbReference type="PANTHER" id="PTHR21139:SF42">
    <property type="entry name" value="TRIOSEPHOSPHATE ISOMERASE"/>
    <property type="match status" value="1"/>
</dbReference>
<dbReference type="NCBIfam" id="TIGR00419">
    <property type="entry name" value="tim"/>
    <property type="match status" value="1"/>
</dbReference>
<evidence type="ECO:0000313" key="10">
    <source>
        <dbReference type="Proteomes" id="UP000244677"/>
    </source>
</evidence>
<gene>
    <name evidence="7" type="primary">tpiA</name>
    <name evidence="9" type="ORF">FK004_16520</name>
</gene>
<dbReference type="Pfam" id="PF00121">
    <property type="entry name" value="TIM"/>
    <property type="match status" value="1"/>
</dbReference>
<comment type="pathway">
    <text evidence="1 7 8">Carbohydrate degradation; glycolysis; D-glyceraldehyde 3-phosphate from glycerone phosphate: step 1/1.</text>
</comment>
<dbReference type="GO" id="GO:0019563">
    <property type="term" value="P:glycerol catabolic process"/>
    <property type="evidence" value="ECO:0007669"/>
    <property type="project" value="TreeGrafter"/>
</dbReference>
<dbReference type="PANTHER" id="PTHR21139">
    <property type="entry name" value="TRIOSEPHOSPHATE ISOMERASE"/>
    <property type="match status" value="1"/>
</dbReference>
<evidence type="ECO:0000256" key="8">
    <source>
        <dbReference type="RuleBase" id="RU363013"/>
    </source>
</evidence>